<evidence type="ECO:0000256" key="2">
    <source>
        <dbReference type="SAM" id="Phobius"/>
    </source>
</evidence>
<evidence type="ECO:0000256" key="1">
    <source>
        <dbReference type="SAM" id="MobiDB-lite"/>
    </source>
</evidence>
<evidence type="ECO:0000313" key="3">
    <source>
        <dbReference type="EMBL" id="GFR50406.1"/>
    </source>
</evidence>
<reference evidence="3 4" key="1">
    <citation type="journal article" date="2021" name="Sci. Rep.">
        <title>Genome sequencing of the multicellular alga Astrephomene provides insights into convergent evolution of germ-soma differentiation.</title>
        <authorList>
            <person name="Yamashita S."/>
            <person name="Yamamoto K."/>
            <person name="Matsuzaki R."/>
            <person name="Suzuki S."/>
            <person name="Yamaguchi H."/>
            <person name="Hirooka S."/>
            <person name="Minakuchi Y."/>
            <person name="Miyagishima S."/>
            <person name="Kawachi M."/>
            <person name="Toyoda A."/>
            <person name="Nozaki H."/>
        </authorList>
    </citation>
    <scope>NUCLEOTIDE SEQUENCE [LARGE SCALE GENOMIC DNA]</scope>
    <source>
        <strain evidence="3 4">NIES-4017</strain>
    </source>
</reference>
<proteinExistence type="predicted"/>
<dbReference type="Proteomes" id="UP001054857">
    <property type="component" value="Unassembled WGS sequence"/>
</dbReference>
<protein>
    <submittedName>
        <fullName evidence="3">Uncharacterized protein</fullName>
    </submittedName>
</protein>
<dbReference type="AlphaFoldDB" id="A0AAD3HRN0"/>
<dbReference type="PANTHER" id="PTHR36777:SF2">
    <property type="entry name" value="EXPRESSED PROTEIN"/>
    <property type="match status" value="1"/>
</dbReference>
<keyword evidence="2" id="KW-0812">Transmembrane</keyword>
<keyword evidence="4" id="KW-1185">Reference proteome</keyword>
<sequence length="193" mass="20842">MRLKTRLYYTIAIINIHSVKDDFLSFSTTMNMQVSRVPTTCATPHRPRSWQSCPLQTPRLARQRGMVHTHATKDDNNDVVAGAIKAASGLVDKATELVPESVPRPAAKAGVTIAGVMFVFWLLQKVISGVLTLALFAGLGYYFLSKQSGDGDDDAIDVTPGSSGSGSGKGRGKSGDNLDDPLAEARRIMDKYK</sequence>
<keyword evidence="2" id="KW-0472">Membrane</keyword>
<evidence type="ECO:0000313" key="4">
    <source>
        <dbReference type="Proteomes" id="UP001054857"/>
    </source>
</evidence>
<comment type="caution">
    <text evidence="3">The sequence shown here is derived from an EMBL/GenBank/DDBJ whole genome shotgun (WGS) entry which is preliminary data.</text>
</comment>
<dbReference type="PANTHER" id="PTHR36777">
    <property type="entry name" value="EXPRESSED PROTEIN"/>
    <property type="match status" value="1"/>
</dbReference>
<organism evidence="3 4">
    <name type="scientific">Astrephomene gubernaculifera</name>
    <dbReference type="NCBI Taxonomy" id="47775"/>
    <lineage>
        <taxon>Eukaryota</taxon>
        <taxon>Viridiplantae</taxon>
        <taxon>Chlorophyta</taxon>
        <taxon>core chlorophytes</taxon>
        <taxon>Chlorophyceae</taxon>
        <taxon>CS clade</taxon>
        <taxon>Chlamydomonadales</taxon>
        <taxon>Astrephomenaceae</taxon>
        <taxon>Astrephomene</taxon>
    </lineage>
</organism>
<feature type="transmembrane region" description="Helical" evidence="2">
    <location>
        <begin position="126"/>
        <end position="144"/>
    </location>
</feature>
<keyword evidence="2" id="KW-1133">Transmembrane helix</keyword>
<dbReference type="EMBL" id="BMAR01000037">
    <property type="protein sequence ID" value="GFR50406.1"/>
    <property type="molecule type" value="Genomic_DNA"/>
</dbReference>
<feature type="region of interest" description="Disordered" evidence="1">
    <location>
        <begin position="150"/>
        <end position="193"/>
    </location>
</feature>
<name>A0AAD3HRN0_9CHLO</name>
<feature type="compositionally biased region" description="Basic and acidic residues" evidence="1">
    <location>
        <begin position="183"/>
        <end position="193"/>
    </location>
</feature>
<gene>
    <name evidence="3" type="ORF">Agub_g12623</name>
</gene>
<accession>A0AAD3HRN0</accession>